<dbReference type="InterPro" id="IPR036291">
    <property type="entry name" value="NAD(P)-bd_dom_sf"/>
</dbReference>
<dbReference type="PANTHER" id="PTHR44154">
    <property type="entry name" value="QUINONE OXIDOREDUCTASE"/>
    <property type="match status" value="1"/>
</dbReference>
<dbReference type="SUPFAM" id="SSF50129">
    <property type="entry name" value="GroES-like"/>
    <property type="match status" value="1"/>
</dbReference>
<keyword evidence="1" id="KW-0521">NADP</keyword>
<evidence type="ECO:0000256" key="1">
    <source>
        <dbReference type="ARBA" id="ARBA00022857"/>
    </source>
</evidence>
<dbReference type="InterPro" id="IPR011032">
    <property type="entry name" value="GroES-like_sf"/>
</dbReference>
<dbReference type="Pfam" id="PF08240">
    <property type="entry name" value="ADH_N"/>
    <property type="match status" value="1"/>
</dbReference>
<comment type="caution">
    <text evidence="3">The sequence shown here is derived from an EMBL/GenBank/DDBJ whole genome shotgun (WGS) entry which is preliminary data.</text>
</comment>
<dbReference type="InterPro" id="IPR013154">
    <property type="entry name" value="ADH-like_N"/>
</dbReference>
<reference evidence="3 4" key="1">
    <citation type="journal article" date="2019" name="Int. J. Syst. Evol. Microbiol.">
        <title>The Global Catalogue of Microorganisms (GCM) 10K type strain sequencing project: providing services to taxonomists for standard genome sequencing and annotation.</title>
        <authorList>
            <consortium name="The Broad Institute Genomics Platform"/>
            <consortium name="The Broad Institute Genome Sequencing Center for Infectious Disease"/>
            <person name="Wu L."/>
            <person name="Ma J."/>
        </authorList>
    </citation>
    <scope>NUCLEOTIDE SEQUENCE [LARGE SCALE GENOMIC DNA]</scope>
    <source>
        <strain evidence="3 4">JCM 8736</strain>
    </source>
</reference>
<gene>
    <name evidence="3" type="ORF">GCM10019998_05670</name>
</gene>
<dbReference type="Gene3D" id="3.90.180.10">
    <property type="entry name" value="Medium-chain alcohol dehydrogenases, catalytic domain"/>
    <property type="match status" value="1"/>
</dbReference>
<sequence length="283" mass="30771">MKAIQVVNYGGPEVAKVQTADVPSRNPKEVLVRVVASSINPVDIKHMTPNTIQKIDHFPKVLGWDVTGVVMEADQDSDFKAGDRVTAMHPQGSWQQILAIAENELVKLPDAINFAAGASIPLAAVTALQALEKLQLKQDETLLVTGATGSVGGYAVQIAKQKGFSVAGLVRSTAQKEIVQQWSVDEVYTNEEKIPVFDAVFDTAGFLERTDFIKQGGKLITVSDDAISRKLEKHSLFAEHNYVSINQSDLQQAVDFTLAGKLQTRVTAIYSMNEIQTALKHAS</sequence>
<dbReference type="PANTHER" id="PTHR44154:SF1">
    <property type="entry name" value="QUINONE OXIDOREDUCTASE"/>
    <property type="match status" value="1"/>
</dbReference>
<feature type="domain" description="Enoyl reductase (ER)" evidence="2">
    <location>
        <begin position="10"/>
        <end position="283"/>
    </location>
</feature>
<name>A0ABN3Y126_9ENTE</name>
<dbReference type="CDD" id="cd05289">
    <property type="entry name" value="MDR_like_2"/>
    <property type="match status" value="1"/>
</dbReference>
<organism evidence="3 4">
    <name type="scientific">Tetragenococcus solitarius</name>
    <dbReference type="NCBI Taxonomy" id="71453"/>
    <lineage>
        <taxon>Bacteria</taxon>
        <taxon>Bacillati</taxon>
        <taxon>Bacillota</taxon>
        <taxon>Bacilli</taxon>
        <taxon>Lactobacillales</taxon>
        <taxon>Enterococcaceae</taxon>
        <taxon>Tetragenococcus</taxon>
    </lineage>
</organism>
<accession>A0ABN3Y126</accession>
<dbReference type="Proteomes" id="UP001501577">
    <property type="component" value="Unassembled WGS sequence"/>
</dbReference>
<dbReference type="SUPFAM" id="SSF51735">
    <property type="entry name" value="NAD(P)-binding Rossmann-fold domains"/>
    <property type="match status" value="1"/>
</dbReference>
<keyword evidence="4" id="KW-1185">Reference proteome</keyword>
<evidence type="ECO:0000259" key="2">
    <source>
        <dbReference type="SMART" id="SM00829"/>
    </source>
</evidence>
<dbReference type="InterPro" id="IPR020843">
    <property type="entry name" value="ER"/>
</dbReference>
<dbReference type="SMART" id="SM00829">
    <property type="entry name" value="PKS_ER"/>
    <property type="match status" value="1"/>
</dbReference>
<proteinExistence type="predicted"/>
<dbReference type="Pfam" id="PF13602">
    <property type="entry name" value="ADH_zinc_N_2"/>
    <property type="match status" value="1"/>
</dbReference>
<dbReference type="RefSeq" id="WP_068707702.1">
    <property type="nucleotide sequence ID" value="NZ_BAAAXQ010000014.1"/>
</dbReference>
<dbReference type="Gene3D" id="3.40.50.720">
    <property type="entry name" value="NAD(P)-binding Rossmann-like Domain"/>
    <property type="match status" value="1"/>
</dbReference>
<evidence type="ECO:0000313" key="4">
    <source>
        <dbReference type="Proteomes" id="UP001501577"/>
    </source>
</evidence>
<dbReference type="EMBL" id="BAAAXQ010000014">
    <property type="protein sequence ID" value="GAA3012284.1"/>
    <property type="molecule type" value="Genomic_DNA"/>
</dbReference>
<dbReference type="InterPro" id="IPR051603">
    <property type="entry name" value="Zinc-ADH_QOR/CCCR"/>
</dbReference>
<protein>
    <submittedName>
        <fullName evidence="3">NADP-dependent oxidoreductase</fullName>
    </submittedName>
</protein>
<evidence type="ECO:0000313" key="3">
    <source>
        <dbReference type="EMBL" id="GAA3012284.1"/>
    </source>
</evidence>